<evidence type="ECO:0000256" key="5">
    <source>
        <dbReference type="ARBA" id="ARBA00023014"/>
    </source>
</evidence>
<comment type="cofactor">
    <cofactor evidence="6">
        <name>[4Fe-4S] cluster</name>
        <dbReference type="ChEBI" id="CHEBI:49883"/>
    </cofactor>
    <text evidence="6">Binds 2 [4Fe-4S] clusters.</text>
</comment>
<comment type="catalytic activity">
    <reaction evidence="6">
        <text>glycolate + A = glyoxylate + AH2</text>
        <dbReference type="Rhea" id="RHEA:21264"/>
        <dbReference type="ChEBI" id="CHEBI:13193"/>
        <dbReference type="ChEBI" id="CHEBI:17499"/>
        <dbReference type="ChEBI" id="CHEBI:29805"/>
        <dbReference type="ChEBI" id="CHEBI:36655"/>
        <dbReference type="EC" id="1.1.99.14"/>
    </reaction>
</comment>
<comment type="catalytic activity">
    <reaction evidence="6">
        <text>(R)-lactate + A = pyruvate + AH2</text>
        <dbReference type="Rhea" id="RHEA:15089"/>
        <dbReference type="ChEBI" id="CHEBI:13193"/>
        <dbReference type="ChEBI" id="CHEBI:15361"/>
        <dbReference type="ChEBI" id="CHEBI:16004"/>
        <dbReference type="ChEBI" id="CHEBI:17499"/>
    </reaction>
</comment>
<gene>
    <name evidence="8" type="ORF">ENW48_02040</name>
</gene>
<dbReference type="Pfam" id="PF02754">
    <property type="entry name" value="CCG"/>
    <property type="match status" value="2"/>
</dbReference>
<sequence length="408" mass="44119">MQEAAVPQGAPRSCVRCGACMAVCPLYRLTGREPAVARGKLTLWELFREGRLNASGALRDLMEYCLLCGACTEKCAVGLEVPELVKRARAALKEEGFREFRPSWVLARAAWQAPRLIPAAAPFALLINRLKDWLGQESGLAYRLWPHLSLALAHFPNLHRIPFRRQVPVQLPGRGSLRVAFFSGCGVEALFPEAGLAFLAICEKLGIEVVIPPDQGCCGLLAESVGEVELARALGKRFLTAFAGLKVDFVVTACASCSYQLKRLGELGVGEPQLETAQGLAEKVREAGEFFWAEAGFRPQGRFPSRRVAYHDPCHLLRGQGIAAAPRELLIRATGEAPLDEGRGECCGLGGTFGITAPQVSRELGQARLARLQAAGAEVVATSCSGCLIQFNRVSSHLPVVHLLQLLC</sequence>
<dbReference type="InterPro" id="IPR017896">
    <property type="entry name" value="4Fe4S_Fe-S-bd"/>
</dbReference>
<evidence type="ECO:0000256" key="6">
    <source>
        <dbReference type="PIRNR" id="PIRNR000139"/>
    </source>
</evidence>
<keyword evidence="5 6" id="KW-0411">Iron-sulfur</keyword>
<dbReference type="PANTHER" id="PTHR32479">
    <property type="entry name" value="GLYCOLATE OXIDASE IRON-SULFUR SUBUNIT"/>
    <property type="match status" value="1"/>
</dbReference>
<proteinExistence type="predicted"/>
<dbReference type="EMBL" id="DTKJ01000016">
    <property type="protein sequence ID" value="HGZ10984.1"/>
    <property type="molecule type" value="Genomic_DNA"/>
</dbReference>
<evidence type="ECO:0000256" key="4">
    <source>
        <dbReference type="ARBA" id="ARBA00023004"/>
    </source>
</evidence>
<dbReference type="Gene3D" id="1.10.1060.10">
    <property type="entry name" value="Alpha-helical ferredoxin"/>
    <property type="match status" value="1"/>
</dbReference>
<keyword evidence="2 6" id="KW-0479">Metal-binding</keyword>
<dbReference type="AlphaFoldDB" id="A0A7C5ES53"/>
<keyword evidence="4 6" id="KW-0408">Iron</keyword>
<evidence type="ECO:0000256" key="2">
    <source>
        <dbReference type="ARBA" id="ARBA00022723"/>
    </source>
</evidence>
<evidence type="ECO:0000256" key="1">
    <source>
        <dbReference type="ARBA" id="ARBA00022485"/>
    </source>
</evidence>
<dbReference type="InterPro" id="IPR012257">
    <property type="entry name" value="Glc_ox_4Fe-4S"/>
</dbReference>
<reference evidence="8" key="1">
    <citation type="journal article" date="2020" name="mSystems">
        <title>Genome- and Community-Level Interaction Insights into Carbon Utilization and Element Cycling Functions of Hydrothermarchaeota in Hydrothermal Sediment.</title>
        <authorList>
            <person name="Zhou Z."/>
            <person name="Liu Y."/>
            <person name="Xu W."/>
            <person name="Pan J."/>
            <person name="Luo Z.H."/>
            <person name="Li M."/>
        </authorList>
    </citation>
    <scope>NUCLEOTIDE SEQUENCE [LARGE SCALE GENOMIC DNA]</scope>
    <source>
        <strain evidence="8">SpSt-853</strain>
    </source>
</reference>
<evidence type="ECO:0000313" key="8">
    <source>
        <dbReference type="EMBL" id="HGZ10984.1"/>
    </source>
</evidence>
<dbReference type="InterPro" id="IPR017900">
    <property type="entry name" value="4Fe4S_Fe_S_CS"/>
</dbReference>
<dbReference type="PROSITE" id="PS00198">
    <property type="entry name" value="4FE4S_FER_1"/>
    <property type="match status" value="1"/>
</dbReference>
<comment type="function">
    <text evidence="6">Component of a complex that catalyzes the oxidation of glycolate to glyoxylate.</text>
</comment>
<dbReference type="EC" id="1.1.99.14" evidence="6"/>
<organism evidence="8">
    <name type="scientific">Desulfobacca acetoxidans</name>
    <dbReference type="NCBI Taxonomy" id="60893"/>
    <lineage>
        <taxon>Bacteria</taxon>
        <taxon>Pseudomonadati</taxon>
        <taxon>Thermodesulfobacteriota</taxon>
        <taxon>Desulfobaccia</taxon>
        <taxon>Desulfobaccales</taxon>
        <taxon>Desulfobaccaceae</taxon>
        <taxon>Desulfobacca</taxon>
    </lineage>
</organism>
<dbReference type="PANTHER" id="PTHR32479:SF20">
    <property type="entry name" value="GLYCOLATE OXIDASE IRON-SULFUR SUBUNIT"/>
    <property type="match status" value="1"/>
</dbReference>
<keyword evidence="6" id="KW-0249">Electron transport</keyword>
<dbReference type="SUPFAM" id="SSF46548">
    <property type="entry name" value="alpha-helical ferredoxin"/>
    <property type="match status" value="1"/>
</dbReference>
<comment type="caution">
    <text evidence="8">The sequence shown here is derived from an EMBL/GenBank/DDBJ whole genome shotgun (WGS) entry which is preliminary data.</text>
</comment>
<dbReference type="GO" id="GO:0019154">
    <property type="term" value="F:glycolate dehydrogenase activity"/>
    <property type="evidence" value="ECO:0007669"/>
    <property type="project" value="UniProtKB-EC"/>
</dbReference>
<protein>
    <recommendedName>
        <fullName evidence="6">Glycolate oxidase iron-sulfur subunit</fullName>
        <ecNumber evidence="6">1.1.99.14</ecNumber>
    </recommendedName>
</protein>
<keyword evidence="6" id="KW-0813">Transport</keyword>
<keyword evidence="1 6" id="KW-0004">4Fe-4S</keyword>
<feature type="domain" description="4Fe-4S ferredoxin-type" evidence="7">
    <location>
        <begin position="5"/>
        <end position="34"/>
    </location>
</feature>
<dbReference type="InterPro" id="IPR009051">
    <property type="entry name" value="Helical_ferredxn"/>
</dbReference>
<keyword evidence="3" id="KW-0677">Repeat</keyword>
<evidence type="ECO:0000256" key="3">
    <source>
        <dbReference type="ARBA" id="ARBA00022737"/>
    </source>
</evidence>
<accession>A0A7C5ES53</accession>
<dbReference type="PIRSF" id="PIRSF000139">
    <property type="entry name" value="Glc_ox_4Fe-4S"/>
    <property type="match status" value="1"/>
</dbReference>
<dbReference type="GO" id="GO:0046872">
    <property type="term" value="F:metal ion binding"/>
    <property type="evidence" value="ECO:0007669"/>
    <property type="project" value="UniProtKB-UniRule"/>
</dbReference>
<name>A0A7C5ES53_9BACT</name>
<dbReference type="GO" id="GO:0051539">
    <property type="term" value="F:4 iron, 4 sulfur cluster binding"/>
    <property type="evidence" value="ECO:0007669"/>
    <property type="project" value="UniProtKB-UniRule"/>
</dbReference>
<dbReference type="Pfam" id="PF13183">
    <property type="entry name" value="Fer4_8"/>
    <property type="match status" value="1"/>
</dbReference>
<dbReference type="InterPro" id="IPR004017">
    <property type="entry name" value="Cys_rich_dom"/>
</dbReference>
<dbReference type="PROSITE" id="PS51379">
    <property type="entry name" value="4FE4S_FER_2"/>
    <property type="match status" value="1"/>
</dbReference>
<evidence type="ECO:0000259" key="7">
    <source>
        <dbReference type="PROSITE" id="PS51379"/>
    </source>
</evidence>